<name>A0AAV4XPW9_CAEEX</name>
<dbReference type="EMBL" id="BPLR01018085">
    <property type="protein sequence ID" value="GIY96759.1"/>
    <property type="molecule type" value="Genomic_DNA"/>
</dbReference>
<proteinExistence type="predicted"/>
<comment type="caution">
    <text evidence="2">The sequence shown here is derived from an EMBL/GenBank/DDBJ whole genome shotgun (WGS) entry which is preliminary data.</text>
</comment>
<gene>
    <name evidence="2" type="ORF">CEXT_270411</name>
</gene>
<keyword evidence="3" id="KW-1185">Reference proteome</keyword>
<dbReference type="Proteomes" id="UP001054945">
    <property type="component" value="Unassembled WGS sequence"/>
</dbReference>
<evidence type="ECO:0000256" key="1">
    <source>
        <dbReference type="SAM" id="MobiDB-lite"/>
    </source>
</evidence>
<feature type="region of interest" description="Disordered" evidence="1">
    <location>
        <begin position="61"/>
        <end position="94"/>
    </location>
</feature>
<evidence type="ECO:0000313" key="3">
    <source>
        <dbReference type="Proteomes" id="UP001054945"/>
    </source>
</evidence>
<evidence type="ECO:0000313" key="2">
    <source>
        <dbReference type="EMBL" id="GIY96759.1"/>
    </source>
</evidence>
<sequence length="102" mass="11843">MPIQSTALVKPFSVWSETSTQTGDKNSNPFQTFSKRCTYLEPQNLLCTRVKLERCQVSIKRHNPHQSKYPPLPLETHKTPQIQHGGKGKSPNFFDFHRNKYK</sequence>
<accession>A0AAV4XPW9</accession>
<reference evidence="2 3" key="1">
    <citation type="submission" date="2021-06" db="EMBL/GenBank/DDBJ databases">
        <title>Caerostris extrusa draft genome.</title>
        <authorList>
            <person name="Kono N."/>
            <person name="Arakawa K."/>
        </authorList>
    </citation>
    <scope>NUCLEOTIDE SEQUENCE [LARGE SCALE GENOMIC DNA]</scope>
</reference>
<protein>
    <submittedName>
        <fullName evidence="2">Uncharacterized protein</fullName>
    </submittedName>
</protein>
<organism evidence="2 3">
    <name type="scientific">Caerostris extrusa</name>
    <name type="common">Bark spider</name>
    <name type="synonym">Caerostris bankana</name>
    <dbReference type="NCBI Taxonomy" id="172846"/>
    <lineage>
        <taxon>Eukaryota</taxon>
        <taxon>Metazoa</taxon>
        <taxon>Ecdysozoa</taxon>
        <taxon>Arthropoda</taxon>
        <taxon>Chelicerata</taxon>
        <taxon>Arachnida</taxon>
        <taxon>Araneae</taxon>
        <taxon>Araneomorphae</taxon>
        <taxon>Entelegynae</taxon>
        <taxon>Araneoidea</taxon>
        <taxon>Araneidae</taxon>
        <taxon>Caerostris</taxon>
    </lineage>
</organism>
<dbReference type="AlphaFoldDB" id="A0AAV4XPW9"/>